<dbReference type="GO" id="GO:0032259">
    <property type="term" value="P:methylation"/>
    <property type="evidence" value="ECO:0007669"/>
    <property type="project" value="UniProtKB-KW"/>
</dbReference>
<dbReference type="PANTHER" id="PTHR43591">
    <property type="entry name" value="METHYLTRANSFERASE"/>
    <property type="match status" value="1"/>
</dbReference>
<evidence type="ECO:0000259" key="1">
    <source>
        <dbReference type="Pfam" id="PF13649"/>
    </source>
</evidence>
<sequence length="208" mass="22496">MSPENPLLLRAISLGGNKNKIIEFYDDWADTYDTDMIDTIGYVGHIITAEALAALVSDGAEILDAGCGTGLVAVELKKRNVSLRIDGIDLTQGMLDEAAETHAYRELIVGDLMGKLDFSDNSYDGIVSAGVYTNGHVGPTGLDELVRVAKPGAPIVLTVRDTAWEADGFRTYIDDLAAKGLIRIREIRHSPYHGNEGIFCQLCILEAV</sequence>
<gene>
    <name evidence="2" type="ORF">HK439_22010</name>
</gene>
<dbReference type="InterPro" id="IPR041698">
    <property type="entry name" value="Methyltransf_25"/>
</dbReference>
<proteinExistence type="predicted"/>
<comment type="caution">
    <text evidence="2">The sequence shown here is derived from an EMBL/GenBank/DDBJ whole genome shotgun (WGS) entry which is preliminary data.</text>
</comment>
<feature type="domain" description="Methyltransferase" evidence="1">
    <location>
        <begin position="62"/>
        <end position="152"/>
    </location>
</feature>
<dbReference type="EMBL" id="JABFCZ010000028">
    <property type="protein sequence ID" value="MBD1548943.1"/>
    <property type="molecule type" value="Genomic_DNA"/>
</dbReference>
<dbReference type="AlphaFoldDB" id="A0A926P3H2"/>
<accession>A0A926P3H2</accession>
<dbReference type="Proteomes" id="UP000598467">
    <property type="component" value="Unassembled WGS sequence"/>
</dbReference>
<dbReference type="CDD" id="cd02440">
    <property type="entry name" value="AdoMet_MTases"/>
    <property type="match status" value="1"/>
</dbReference>
<dbReference type="RefSeq" id="WP_190293632.1">
    <property type="nucleotide sequence ID" value="NZ_JABFCZ010000028.1"/>
</dbReference>
<keyword evidence="2" id="KW-0808">Transferase</keyword>
<name>A0A926P3H2_9HYPH</name>
<dbReference type="SUPFAM" id="SSF53335">
    <property type="entry name" value="S-adenosyl-L-methionine-dependent methyltransferases"/>
    <property type="match status" value="1"/>
</dbReference>
<dbReference type="Gene3D" id="3.40.50.150">
    <property type="entry name" value="Vaccinia Virus protein VP39"/>
    <property type="match status" value="1"/>
</dbReference>
<dbReference type="GO" id="GO:0008168">
    <property type="term" value="F:methyltransferase activity"/>
    <property type="evidence" value="ECO:0007669"/>
    <property type="project" value="UniProtKB-KW"/>
</dbReference>
<reference evidence="2" key="1">
    <citation type="submission" date="2020-05" db="EMBL/GenBank/DDBJ databases">
        <title>Identification of trans-AT polyketide cluster in two marine bacteria, producers of a novel glutaramide-containing polyketide sesbanimide D and analogs.</title>
        <authorList>
            <person name="Kacar D."/>
            <person name="Rodriguez P."/>
            <person name="Canedo L."/>
            <person name="Gonzalez E."/>
            <person name="Galan B."/>
            <person name="De La Calle F."/>
            <person name="Garcia J.L."/>
        </authorList>
    </citation>
    <scope>NUCLEOTIDE SEQUENCE</scope>
    <source>
        <strain evidence="2">PHM038</strain>
    </source>
</reference>
<protein>
    <submittedName>
        <fullName evidence="2">Methyltransferase domain-containing protein</fullName>
    </submittedName>
</protein>
<dbReference type="InterPro" id="IPR029063">
    <property type="entry name" value="SAM-dependent_MTases_sf"/>
</dbReference>
<evidence type="ECO:0000313" key="3">
    <source>
        <dbReference type="Proteomes" id="UP000598467"/>
    </source>
</evidence>
<organism evidence="2 3">
    <name type="scientific">Roseibium aggregatum</name>
    <dbReference type="NCBI Taxonomy" id="187304"/>
    <lineage>
        <taxon>Bacteria</taxon>
        <taxon>Pseudomonadati</taxon>
        <taxon>Pseudomonadota</taxon>
        <taxon>Alphaproteobacteria</taxon>
        <taxon>Hyphomicrobiales</taxon>
        <taxon>Stappiaceae</taxon>
        <taxon>Roseibium</taxon>
    </lineage>
</organism>
<dbReference type="Pfam" id="PF13649">
    <property type="entry name" value="Methyltransf_25"/>
    <property type="match status" value="1"/>
</dbReference>
<dbReference type="PANTHER" id="PTHR43591:SF110">
    <property type="entry name" value="RHODANESE DOMAIN-CONTAINING PROTEIN"/>
    <property type="match status" value="1"/>
</dbReference>
<evidence type="ECO:0000313" key="2">
    <source>
        <dbReference type="EMBL" id="MBD1548943.1"/>
    </source>
</evidence>
<keyword evidence="2" id="KW-0489">Methyltransferase</keyword>